<proteinExistence type="predicted"/>
<organism evidence="1 2">
    <name type="scientific">Pelobates cultripes</name>
    <name type="common">Western spadefoot toad</name>
    <dbReference type="NCBI Taxonomy" id="61616"/>
    <lineage>
        <taxon>Eukaryota</taxon>
        <taxon>Metazoa</taxon>
        <taxon>Chordata</taxon>
        <taxon>Craniata</taxon>
        <taxon>Vertebrata</taxon>
        <taxon>Euteleostomi</taxon>
        <taxon>Amphibia</taxon>
        <taxon>Batrachia</taxon>
        <taxon>Anura</taxon>
        <taxon>Pelobatoidea</taxon>
        <taxon>Pelobatidae</taxon>
        <taxon>Pelobates</taxon>
    </lineage>
</organism>
<gene>
    <name evidence="1" type="ORF">PECUL_23A007514</name>
</gene>
<name>A0AAD1WXL3_PELCU</name>
<dbReference type="AlphaFoldDB" id="A0AAD1WXL3"/>
<accession>A0AAD1WXL3</accession>
<evidence type="ECO:0000313" key="2">
    <source>
        <dbReference type="Proteomes" id="UP001295444"/>
    </source>
</evidence>
<dbReference type="EMBL" id="OW240924">
    <property type="protein sequence ID" value="CAH2326867.1"/>
    <property type="molecule type" value="Genomic_DNA"/>
</dbReference>
<protein>
    <submittedName>
        <fullName evidence="1">Uncharacterized protein</fullName>
    </submittedName>
</protein>
<sequence>MRTPSQAVIGSAKWTFLEILDRYGHHHRPLLDLLNGPSWKYWTEDTITGRYLICSMDLPGNTGQIRTPSQSVIGSAKWTFLEILDRYGHHHNTGQIRTPSQSIIGSAKWTFLEILDRYGHHHNLLLDLLNGPSW</sequence>
<keyword evidence="2" id="KW-1185">Reference proteome</keyword>
<evidence type="ECO:0000313" key="1">
    <source>
        <dbReference type="EMBL" id="CAH2326867.1"/>
    </source>
</evidence>
<reference evidence="1" key="1">
    <citation type="submission" date="2022-03" db="EMBL/GenBank/DDBJ databases">
        <authorList>
            <person name="Alioto T."/>
            <person name="Alioto T."/>
            <person name="Gomez Garrido J."/>
        </authorList>
    </citation>
    <scope>NUCLEOTIDE SEQUENCE</scope>
</reference>
<dbReference type="Proteomes" id="UP001295444">
    <property type="component" value="Chromosome 13"/>
</dbReference>